<dbReference type="SMART" id="SM00982">
    <property type="entry name" value="TRCF"/>
    <property type="match status" value="1"/>
</dbReference>
<evidence type="ECO:0000256" key="5">
    <source>
        <dbReference type="ARBA" id="ARBA00022801"/>
    </source>
</evidence>
<keyword evidence="6" id="KW-0347">Helicase</keyword>
<dbReference type="Pfam" id="PF17757">
    <property type="entry name" value="UvrB_inter"/>
    <property type="match status" value="1"/>
</dbReference>
<accession>A0A2U2HIM1</accession>
<comment type="function">
    <text evidence="13">Couples transcription and DNA repair by recognizing RNA polymerase (RNAP) stalled at DNA lesions. Mediates ATP-dependent release of RNAP and its truncated transcript from the DNA, and recruitment of nucleotide excision repair machinery to the damaged site.</text>
</comment>
<keyword evidence="7 13" id="KW-0067">ATP-binding</keyword>
<dbReference type="GO" id="GO:0005524">
    <property type="term" value="F:ATP binding"/>
    <property type="evidence" value="ECO:0007669"/>
    <property type="project" value="UniProtKB-UniRule"/>
</dbReference>
<dbReference type="SUPFAM" id="SSF143517">
    <property type="entry name" value="TRCF domain-like"/>
    <property type="match status" value="1"/>
</dbReference>
<dbReference type="Pfam" id="PF00271">
    <property type="entry name" value="Helicase_C"/>
    <property type="match status" value="1"/>
</dbReference>
<dbReference type="GO" id="GO:0000716">
    <property type="term" value="P:transcription-coupled nucleotide-excision repair, DNA damage recognition"/>
    <property type="evidence" value="ECO:0007669"/>
    <property type="project" value="UniProtKB-UniRule"/>
</dbReference>
<keyword evidence="4 13" id="KW-0227">DNA damage</keyword>
<dbReference type="PROSITE" id="PS51194">
    <property type="entry name" value="HELICASE_CTER"/>
    <property type="match status" value="1"/>
</dbReference>
<dbReference type="InterPro" id="IPR014001">
    <property type="entry name" value="Helicase_ATP-bd"/>
</dbReference>
<evidence type="ECO:0000256" key="11">
    <source>
        <dbReference type="ARBA" id="ARBA00061399"/>
    </source>
</evidence>
<dbReference type="PROSITE" id="PS51192">
    <property type="entry name" value="HELICASE_ATP_BIND_1"/>
    <property type="match status" value="1"/>
</dbReference>
<comment type="caution">
    <text evidence="16">The sequence shown here is derived from an EMBL/GenBank/DDBJ whole genome shotgun (WGS) entry which is preliminary data.</text>
</comment>
<dbReference type="NCBIfam" id="TIGR00580">
    <property type="entry name" value="mfd"/>
    <property type="match status" value="1"/>
</dbReference>
<gene>
    <name evidence="13 16" type="primary">mfd</name>
    <name evidence="16" type="ORF">C7C56_016075</name>
</gene>
<dbReference type="Gene3D" id="3.30.2060.10">
    <property type="entry name" value="Penicillin-binding protein 1b domain"/>
    <property type="match status" value="1"/>
</dbReference>
<comment type="subcellular location">
    <subcellularLocation>
        <location evidence="1 13">Cytoplasm</location>
    </subcellularLocation>
</comment>
<evidence type="ECO:0000256" key="7">
    <source>
        <dbReference type="ARBA" id="ARBA00022840"/>
    </source>
</evidence>
<dbReference type="GO" id="GO:0003684">
    <property type="term" value="F:damaged DNA binding"/>
    <property type="evidence" value="ECO:0007669"/>
    <property type="project" value="InterPro"/>
</dbReference>
<evidence type="ECO:0000313" key="17">
    <source>
        <dbReference type="Proteomes" id="UP000241421"/>
    </source>
</evidence>
<dbReference type="InterPro" id="IPR027417">
    <property type="entry name" value="P-loop_NTPase"/>
</dbReference>
<proteinExistence type="inferred from homology"/>
<dbReference type="GO" id="GO:0016787">
    <property type="term" value="F:hydrolase activity"/>
    <property type="evidence" value="ECO:0007669"/>
    <property type="project" value="UniProtKB-KW"/>
</dbReference>
<dbReference type="FunFam" id="3.40.50.300:FF:000546">
    <property type="entry name" value="Transcription-repair-coupling factor"/>
    <property type="match status" value="1"/>
</dbReference>
<dbReference type="PANTHER" id="PTHR47964:SF1">
    <property type="entry name" value="ATP-DEPENDENT DNA HELICASE HOMOLOG RECG, CHLOROPLASTIC"/>
    <property type="match status" value="1"/>
</dbReference>
<reference evidence="16 17" key="1">
    <citation type="submission" date="2018-04" db="EMBL/GenBank/DDBJ databases">
        <title>Massilia violaceinigra sp. nov., a novel purple-pigmented bacterium isolated from Tianshan glacier, Xinjiang, China.</title>
        <authorList>
            <person name="Wang H."/>
        </authorList>
    </citation>
    <scope>NUCLEOTIDE SEQUENCE [LARGE SCALE GENOMIC DNA]</scope>
    <source>
        <strain evidence="16 17">B448-2</strain>
    </source>
</reference>
<dbReference type="SMART" id="SM01058">
    <property type="entry name" value="CarD_TRCF"/>
    <property type="match status" value="1"/>
</dbReference>
<dbReference type="InterPro" id="IPR036101">
    <property type="entry name" value="CarD-like/TRCF_RID_sf"/>
</dbReference>
<evidence type="ECO:0000313" key="16">
    <source>
        <dbReference type="EMBL" id="PWF46610.1"/>
    </source>
</evidence>
<dbReference type="Pfam" id="PF21132">
    <property type="entry name" value="MFD_D3"/>
    <property type="match status" value="1"/>
</dbReference>
<evidence type="ECO:0000256" key="1">
    <source>
        <dbReference type="ARBA" id="ARBA00004496"/>
    </source>
</evidence>
<evidence type="ECO:0000259" key="14">
    <source>
        <dbReference type="PROSITE" id="PS51192"/>
    </source>
</evidence>
<dbReference type="GO" id="GO:0005737">
    <property type="term" value="C:cytoplasm"/>
    <property type="evidence" value="ECO:0007669"/>
    <property type="project" value="UniProtKB-SubCell"/>
</dbReference>
<dbReference type="InterPro" id="IPR005118">
    <property type="entry name" value="TRCF_C"/>
</dbReference>
<evidence type="ECO:0000256" key="9">
    <source>
        <dbReference type="ARBA" id="ARBA00023204"/>
    </source>
</evidence>
<dbReference type="SMART" id="SM00487">
    <property type="entry name" value="DEXDc"/>
    <property type="match status" value="1"/>
</dbReference>
<comment type="similarity">
    <text evidence="10 13">In the N-terminal section; belongs to the UvrB family.</text>
</comment>
<dbReference type="PANTHER" id="PTHR47964">
    <property type="entry name" value="ATP-DEPENDENT DNA HELICASE HOMOLOG RECG, CHLOROPLASTIC"/>
    <property type="match status" value="1"/>
</dbReference>
<organism evidence="16 17">
    <name type="scientific">Massilia glaciei</name>
    <dbReference type="NCBI Taxonomy" id="1524097"/>
    <lineage>
        <taxon>Bacteria</taxon>
        <taxon>Pseudomonadati</taxon>
        <taxon>Pseudomonadota</taxon>
        <taxon>Betaproteobacteria</taxon>
        <taxon>Burkholderiales</taxon>
        <taxon>Oxalobacteraceae</taxon>
        <taxon>Telluria group</taxon>
        <taxon>Massilia</taxon>
    </lineage>
</organism>
<dbReference type="CDD" id="cd17991">
    <property type="entry name" value="DEXHc_TRCF"/>
    <property type="match status" value="1"/>
</dbReference>
<dbReference type="Pfam" id="PF00270">
    <property type="entry name" value="DEAD"/>
    <property type="match status" value="1"/>
</dbReference>
<evidence type="ECO:0000256" key="2">
    <source>
        <dbReference type="ARBA" id="ARBA00022490"/>
    </source>
</evidence>
<keyword evidence="8 13" id="KW-0238">DNA-binding</keyword>
<dbReference type="Pfam" id="PF03461">
    <property type="entry name" value="TRCF"/>
    <property type="match status" value="1"/>
</dbReference>
<evidence type="ECO:0000256" key="4">
    <source>
        <dbReference type="ARBA" id="ARBA00022763"/>
    </source>
</evidence>
<dbReference type="InterPro" id="IPR041471">
    <property type="entry name" value="UvrB_inter"/>
</dbReference>
<dbReference type="InterPro" id="IPR001650">
    <property type="entry name" value="Helicase_C-like"/>
</dbReference>
<keyword evidence="3 13" id="KW-0547">Nucleotide-binding</keyword>
<evidence type="ECO:0000256" key="6">
    <source>
        <dbReference type="ARBA" id="ARBA00022806"/>
    </source>
</evidence>
<dbReference type="SUPFAM" id="SSF52540">
    <property type="entry name" value="P-loop containing nucleoside triphosphate hydrolases"/>
    <property type="match status" value="4"/>
</dbReference>
<dbReference type="SMART" id="SM00490">
    <property type="entry name" value="HELICc"/>
    <property type="match status" value="1"/>
</dbReference>
<dbReference type="Pfam" id="PF02559">
    <property type="entry name" value="CarD_TRCF_RID"/>
    <property type="match status" value="1"/>
</dbReference>
<dbReference type="Gene3D" id="3.40.50.11180">
    <property type="match status" value="1"/>
</dbReference>
<dbReference type="Gene3D" id="3.90.1150.50">
    <property type="entry name" value="Transcription-repair-coupling factor, D7 domain"/>
    <property type="match status" value="1"/>
</dbReference>
<dbReference type="FunFam" id="3.40.50.300:FF:000300">
    <property type="entry name" value="Transcription-repair-coupling factor"/>
    <property type="match status" value="1"/>
</dbReference>
<dbReference type="EMBL" id="PXWF02000244">
    <property type="protein sequence ID" value="PWF46610.1"/>
    <property type="molecule type" value="Genomic_DNA"/>
</dbReference>
<dbReference type="Proteomes" id="UP000241421">
    <property type="component" value="Unassembled WGS sequence"/>
</dbReference>
<dbReference type="GO" id="GO:0006355">
    <property type="term" value="P:regulation of DNA-templated transcription"/>
    <property type="evidence" value="ECO:0007669"/>
    <property type="project" value="UniProtKB-UniRule"/>
</dbReference>
<dbReference type="OrthoDB" id="9804325at2"/>
<sequence length="1148" mass="127362">MPFDLIKSLPKAGTRFALPTLYGSADAYALAMAALELKSRKQMLTVVVANASDGQRLLGEIPWFADAKLACHLLPDWETLPYDAFSPHQDLVSERLATLHEIQSGACDVLIVPATTTLVRLAPPAFLAAYTFFFKQGENLDAARLKSQLTLAGYTHVSQVMSPGEYSVRGGLLDLFPMGSVLPYRLDLFGDEIETIRTFDADTQRSLYPVREVRLLPGREFPMDDTARTTFRSRWRERFEGDPSRSVVYKDISSGIASAGIEYYLPLFFEQTATLFDYLPAGASLALVGDIDGAIKRFWTDTESRYRFLKADRERPILAPDELFLSDEDFFTLAKPYGRWVVTKDADSVPSELSAPIPNIAVNRRIDDPLTNLRAFLLQNKQRVMICAESNGRRETLQQYFNEYALAPAPVEGFEGFRQSDAPLALGVAPLQTGFALHGDAAGDLVFITETELYAGSGRRVGNKKQEGATQVESMVRDLSELKIGDPVVHINHGIGRYMGLASMDLGEGETEFLHLEYAKDTKLYVPVSQLHVISRYSGASPEDAPLHSLGSGQWEKAKRKAAEQVRDTAAELLNLYARRALRQGHAFEYSSHDYQNFADSFGFEETPDQAEAITNVIKDMTSGKPMDRLVCGDVGFGKTEVALRAAFIAVMGGKQVAILAPTTLLAEQHAQTFADRFADWPVRIAELSRFRTGKEINTAIKGMADGTLDIVIGTHKLLSPDVQFTRLGLVIIDEEHRFGVRQKEALKALRAEVDVLTLTATPIPRTLGMALEGLRDFSIIATAPQKRLAIKTFVRSEDSSVIREACLRELKRGGQIYFLHNEVETIQNRMAMLTELLPEARIGVAHGQMHERDLERVMRDFVAQRFNILLCTTIIETGIDVPTANTIIMHRADKFGLAQLHQLRGRVGRSHHQAYAYLLVTDVSGLTKQAQRRLDAIQQMEELGSGFFLAMHDLEIRGAGEVLGENQSGEMLEIGFQLYSDMLSEAVRSLKAGKEPDLAAPLATTTEINLHVPALLPADFCGDVHERLSIYKRLANCNGAEKIDDMQEELIDRFGKLPDPVKALIETHRLRIAAKAVGIIKIDAHGEAASLQFMVNPPIDSMRIIALIQKNKHIKLAGQDKLRITAAMPDLAARVTQVKQTIKQLLA</sequence>
<dbReference type="Gene3D" id="3.40.50.11140">
    <property type="match status" value="1"/>
</dbReference>
<keyword evidence="2 13" id="KW-0963">Cytoplasm</keyword>
<dbReference type="InterPro" id="IPR004576">
    <property type="entry name" value="Mfd"/>
</dbReference>
<dbReference type="HAMAP" id="MF_00969">
    <property type="entry name" value="TRCF"/>
    <property type="match status" value="1"/>
</dbReference>
<evidence type="ECO:0000256" key="10">
    <source>
        <dbReference type="ARBA" id="ARBA00061104"/>
    </source>
</evidence>
<dbReference type="GO" id="GO:0003678">
    <property type="term" value="F:DNA helicase activity"/>
    <property type="evidence" value="ECO:0007669"/>
    <property type="project" value="TreeGrafter"/>
</dbReference>
<protein>
    <recommendedName>
        <fullName evidence="12 13">Transcription-repair-coupling factor</fullName>
        <shortName evidence="13">TRCF</shortName>
        <ecNumber evidence="13">3.6.4.-</ecNumber>
    </recommendedName>
</protein>
<evidence type="ECO:0000256" key="12">
    <source>
        <dbReference type="ARBA" id="ARBA00070128"/>
    </source>
</evidence>
<evidence type="ECO:0000256" key="8">
    <source>
        <dbReference type="ARBA" id="ARBA00023125"/>
    </source>
</evidence>
<dbReference type="SUPFAM" id="SSF141259">
    <property type="entry name" value="CarD-like"/>
    <property type="match status" value="1"/>
</dbReference>
<dbReference type="InterPro" id="IPR047112">
    <property type="entry name" value="RecG/Mfd"/>
</dbReference>
<evidence type="ECO:0000256" key="3">
    <source>
        <dbReference type="ARBA" id="ARBA00022741"/>
    </source>
</evidence>
<dbReference type="RefSeq" id="WP_106758389.1">
    <property type="nucleotide sequence ID" value="NZ_PXWF02000244.1"/>
</dbReference>
<dbReference type="Gene3D" id="2.40.10.170">
    <property type="match status" value="1"/>
</dbReference>
<feature type="domain" description="Helicase C-terminal" evidence="15">
    <location>
        <begin position="802"/>
        <end position="956"/>
    </location>
</feature>
<keyword evidence="5 13" id="KW-0378">Hydrolase</keyword>
<keyword evidence="17" id="KW-1185">Reference proteome</keyword>
<dbReference type="InterPro" id="IPR003711">
    <property type="entry name" value="CarD-like/TRCF_RID"/>
</dbReference>
<evidence type="ECO:0000259" key="15">
    <source>
        <dbReference type="PROSITE" id="PS51194"/>
    </source>
</evidence>
<dbReference type="InterPro" id="IPR048635">
    <property type="entry name" value="MFD_D3"/>
</dbReference>
<keyword evidence="9 13" id="KW-0234">DNA repair</keyword>
<feature type="domain" description="Helicase ATP-binding" evidence="14">
    <location>
        <begin position="620"/>
        <end position="781"/>
    </location>
</feature>
<name>A0A2U2HIM1_9BURK</name>
<dbReference type="InterPro" id="IPR011545">
    <property type="entry name" value="DEAD/DEAH_box_helicase_dom"/>
</dbReference>
<dbReference type="EC" id="3.6.4.-" evidence="13"/>
<dbReference type="Gene3D" id="3.40.50.300">
    <property type="entry name" value="P-loop containing nucleotide triphosphate hydrolases"/>
    <property type="match status" value="2"/>
</dbReference>
<dbReference type="AlphaFoldDB" id="A0A2U2HIM1"/>
<dbReference type="InterPro" id="IPR037235">
    <property type="entry name" value="TRCF-like_C_D7"/>
</dbReference>
<comment type="similarity">
    <text evidence="11 13">In the C-terminal section; belongs to the helicase family. RecG subfamily.</text>
</comment>
<evidence type="ECO:0000256" key="13">
    <source>
        <dbReference type="HAMAP-Rule" id="MF_00969"/>
    </source>
</evidence>